<organism evidence="2 3">
    <name type="scientific">Solanum stoloniferum</name>
    <dbReference type="NCBI Taxonomy" id="62892"/>
    <lineage>
        <taxon>Eukaryota</taxon>
        <taxon>Viridiplantae</taxon>
        <taxon>Streptophyta</taxon>
        <taxon>Embryophyta</taxon>
        <taxon>Tracheophyta</taxon>
        <taxon>Spermatophyta</taxon>
        <taxon>Magnoliopsida</taxon>
        <taxon>eudicotyledons</taxon>
        <taxon>Gunneridae</taxon>
        <taxon>Pentapetalae</taxon>
        <taxon>asterids</taxon>
        <taxon>lamiids</taxon>
        <taxon>Solanales</taxon>
        <taxon>Solanaceae</taxon>
        <taxon>Solanoideae</taxon>
        <taxon>Solaneae</taxon>
        <taxon>Solanum</taxon>
    </lineage>
</organism>
<evidence type="ECO:0000313" key="2">
    <source>
        <dbReference type="EMBL" id="KAL3352222.1"/>
    </source>
</evidence>
<gene>
    <name evidence="2" type="ORF">AABB24_020336</name>
</gene>
<dbReference type="Proteomes" id="UP001627284">
    <property type="component" value="Unassembled WGS sequence"/>
</dbReference>
<evidence type="ECO:0000256" key="1">
    <source>
        <dbReference type="SAM" id="MobiDB-lite"/>
    </source>
</evidence>
<keyword evidence="3" id="KW-1185">Reference proteome</keyword>
<dbReference type="PANTHER" id="PTHR31968">
    <property type="entry name" value="SERINE/ARGININE-RELATED PROTEIN 53"/>
    <property type="match status" value="1"/>
</dbReference>
<feature type="compositionally biased region" description="Basic and acidic residues" evidence="1">
    <location>
        <begin position="224"/>
        <end position="237"/>
    </location>
</feature>
<name>A0ABD2T7I8_9SOLN</name>
<sequence length="441" mass="49904">RGFSRGTNIHINRPAIWSFATKRKTSPSAAVHYPQLRHKMEEEKAAAYYDELTRKGEGAARFKQGLGFSSTSNDAVPIRGSALVSSSSFLSSFVRASSPSKTTEFEKQAQVQTIQNKLKKKPKDNKDCLSFRVSKGKSTRSTSPSREKCSSRRTPSPSQKLRRRSRSRSRDKERHSRWSENRDAYRSKRPHRSTSRSRSRDRDKQRKRERQKEKQSTKRTRSVSPRDGRPEKVGKDRAATVDYSKLIEGYQNMTPAERVKAKMKFQLSESVRKDETKSMGSGWERFDFDKDAPLDDNKIEVGFLLLLQSGSAECVWMGLKTAVEDDGALVNHIGKSFRFSTVETRREEQIKAAHDEAIFGAPSHLPRSPSTETDDEAEDGNGKKDISEIAPATSLISGQWQCNKVLGVIVCVNHDLCEFLEIEGFCICASLVWVVTRCLLE</sequence>
<feature type="region of interest" description="Disordered" evidence="1">
    <location>
        <begin position="115"/>
        <end position="237"/>
    </location>
</feature>
<dbReference type="InterPro" id="IPR034604">
    <property type="entry name" value="SRRP53"/>
</dbReference>
<feature type="compositionally biased region" description="Basic and acidic residues" evidence="1">
    <location>
        <begin position="168"/>
        <end position="186"/>
    </location>
</feature>
<dbReference type="AlphaFoldDB" id="A0ABD2T7I8"/>
<dbReference type="EMBL" id="JBJKTR010000012">
    <property type="protein sequence ID" value="KAL3352222.1"/>
    <property type="molecule type" value="Genomic_DNA"/>
</dbReference>
<proteinExistence type="predicted"/>
<feature type="region of interest" description="Disordered" evidence="1">
    <location>
        <begin position="360"/>
        <end position="384"/>
    </location>
</feature>
<accession>A0ABD2T7I8</accession>
<feature type="compositionally biased region" description="Basic residues" evidence="1">
    <location>
        <begin position="187"/>
        <end position="197"/>
    </location>
</feature>
<protein>
    <submittedName>
        <fullName evidence="2">Uncharacterized protein</fullName>
    </submittedName>
</protein>
<feature type="non-terminal residue" evidence="2">
    <location>
        <position position="1"/>
    </location>
</feature>
<evidence type="ECO:0000313" key="3">
    <source>
        <dbReference type="Proteomes" id="UP001627284"/>
    </source>
</evidence>
<reference evidence="2 3" key="1">
    <citation type="submission" date="2024-05" db="EMBL/GenBank/DDBJ databases">
        <title>De novo assembly of an allotetraploid wild potato.</title>
        <authorList>
            <person name="Hosaka A.J."/>
        </authorList>
    </citation>
    <scope>NUCLEOTIDE SEQUENCE [LARGE SCALE GENOMIC DNA]</scope>
    <source>
        <tissue evidence="2">Young leaves</tissue>
    </source>
</reference>
<feature type="compositionally biased region" description="Basic and acidic residues" evidence="1">
    <location>
        <begin position="198"/>
        <end position="216"/>
    </location>
</feature>
<dbReference type="PANTHER" id="PTHR31968:SF4">
    <property type="entry name" value="SERINE_ARGININE-RELATED PROTEIN 53"/>
    <property type="match status" value="1"/>
</dbReference>
<comment type="caution">
    <text evidence="2">The sequence shown here is derived from an EMBL/GenBank/DDBJ whole genome shotgun (WGS) entry which is preliminary data.</text>
</comment>